<dbReference type="InterPro" id="IPR001851">
    <property type="entry name" value="ABC_transp_permease"/>
</dbReference>
<proteinExistence type="inferred from homology"/>
<evidence type="ECO:0000256" key="1">
    <source>
        <dbReference type="ARBA" id="ARBA00004429"/>
    </source>
</evidence>
<dbReference type="AlphaFoldDB" id="A0A918KJH3"/>
<evidence type="ECO:0000256" key="2">
    <source>
        <dbReference type="ARBA" id="ARBA00022448"/>
    </source>
</evidence>
<evidence type="ECO:0000256" key="5">
    <source>
        <dbReference type="ARBA" id="ARBA00022970"/>
    </source>
</evidence>
<feature type="transmembrane region" description="Helical" evidence="9">
    <location>
        <begin position="28"/>
        <end position="45"/>
    </location>
</feature>
<comment type="caution">
    <text evidence="10">The sequence shown here is derived from an EMBL/GenBank/DDBJ whole genome shotgun (WGS) entry which is preliminary data.</text>
</comment>
<dbReference type="GO" id="GO:0005886">
    <property type="term" value="C:plasma membrane"/>
    <property type="evidence" value="ECO:0007669"/>
    <property type="project" value="UniProtKB-SubCell"/>
</dbReference>
<dbReference type="InterPro" id="IPR052157">
    <property type="entry name" value="BCAA_transport_permease"/>
</dbReference>
<feature type="transmembrane region" description="Helical" evidence="9">
    <location>
        <begin position="317"/>
        <end position="336"/>
    </location>
</feature>
<reference evidence="10" key="2">
    <citation type="submission" date="2020-09" db="EMBL/GenBank/DDBJ databases">
        <authorList>
            <person name="Sun Q."/>
            <person name="Kim S."/>
        </authorList>
    </citation>
    <scope>NUCLEOTIDE SEQUENCE</scope>
    <source>
        <strain evidence="10">KCTC 22169</strain>
    </source>
</reference>
<feature type="transmembrane region" description="Helical" evidence="9">
    <location>
        <begin position="247"/>
        <end position="269"/>
    </location>
</feature>
<feature type="transmembrane region" description="Helical" evidence="9">
    <location>
        <begin position="150"/>
        <end position="172"/>
    </location>
</feature>
<name>A0A918KJH3_9GAMM</name>
<evidence type="ECO:0000256" key="6">
    <source>
        <dbReference type="ARBA" id="ARBA00022989"/>
    </source>
</evidence>
<evidence type="ECO:0000256" key="9">
    <source>
        <dbReference type="SAM" id="Phobius"/>
    </source>
</evidence>
<dbReference type="PANTHER" id="PTHR11795:SF442">
    <property type="entry name" value="ABC TRANSPORTER ATP-BINDING PROTEIN"/>
    <property type="match status" value="1"/>
</dbReference>
<keyword evidence="6 9" id="KW-1133">Transmembrane helix</keyword>
<comment type="similarity">
    <text evidence="8">Belongs to the binding-protein-dependent transport system permease family. LivHM subfamily.</text>
</comment>
<evidence type="ECO:0000313" key="11">
    <source>
        <dbReference type="Proteomes" id="UP000626148"/>
    </source>
</evidence>
<gene>
    <name evidence="10" type="ORF">GCM10007392_36740</name>
</gene>
<dbReference type="CDD" id="cd06582">
    <property type="entry name" value="TM_PBP1_LivH_like"/>
    <property type="match status" value="1"/>
</dbReference>
<evidence type="ECO:0000256" key="7">
    <source>
        <dbReference type="ARBA" id="ARBA00023136"/>
    </source>
</evidence>
<feature type="transmembrane region" description="Helical" evidence="9">
    <location>
        <begin position="199"/>
        <end position="218"/>
    </location>
</feature>
<keyword evidence="5" id="KW-0029">Amino-acid transport</keyword>
<sequence length="349" mass="37784">MTTRVEPIQATGGEPVKQHRAWWHRPDAQAAVLVPALALLALPLTGDFSAWLTLTLAGLAMGMMLFIMTSGFTLVFGLMDVLNFGHGAFISLGAFFGFTVLAGLESWRLVDSLWLNLLAFGLAAVAAMIACGLLSWAFERVLVRRVYGNHLMQILITMGGLIVAEQLIYVFWGGEDWPMLKPAAFQGGLQWGDLVFEKYRLLAVVLGLVLFAALMAVFKWTRLGLLIRAGVENREMVESFGYNVRRLFVLVFMAGSALAAMGGVMWGLYDEVITAHLGQSIMITVFIVAIIGGLGSIEGCFIAALMVGLLSNYVGFLAPKLALVSTIGLLVVVLMWRPQGLVPATQGGQ</sequence>
<feature type="transmembrane region" description="Helical" evidence="9">
    <location>
        <begin position="113"/>
        <end position="138"/>
    </location>
</feature>
<accession>A0A918KJH3</accession>
<keyword evidence="7 9" id="KW-0472">Membrane</keyword>
<dbReference type="Pfam" id="PF02653">
    <property type="entry name" value="BPD_transp_2"/>
    <property type="match status" value="1"/>
</dbReference>
<keyword evidence="2" id="KW-0813">Transport</keyword>
<dbReference type="PANTHER" id="PTHR11795">
    <property type="entry name" value="BRANCHED-CHAIN AMINO ACID TRANSPORT SYSTEM PERMEASE PROTEIN LIVH"/>
    <property type="match status" value="1"/>
</dbReference>
<feature type="transmembrane region" description="Helical" evidence="9">
    <location>
        <begin position="51"/>
        <end position="76"/>
    </location>
</feature>
<feature type="transmembrane region" description="Helical" evidence="9">
    <location>
        <begin position="88"/>
        <end position="107"/>
    </location>
</feature>
<keyword evidence="4 9" id="KW-0812">Transmembrane</keyword>
<keyword evidence="3" id="KW-1003">Cell membrane</keyword>
<protein>
    <submittedName>
        <fullName evidence="10">Branched-chain amino acid ABC transporter permease</fullName>
    </submittedName>
</protein>
<dbReference type="Proteomes" id="UP000626148">
    <property type="component" value="Unassembled WGS sequence"/>
</dbReference>
<evidence type="ECO:0000256" key="4">
    <source>
        <dbReference type="ARBA" id="ARBA00022692"/>
    </source>
</evidence>
<organism evidence="10 11">
    <name type="scientific">Saccharospirillum salsuginis</name>
    <dbReference type="NCBI Taxonomy" id="418750"/>
    <lineage>
        <taxon>Bacteria</taxon>
        <taxon>Pseudomonadati</taxon>
        <taxon>Pseudomonadota</taxon>
        <taxon>Gammaproteobacteria</taxon>
        <taxon>Oceanospirillales</taxon>
        <taxon>Saccharospirillaceae</taxon>
        <taxon>Saccharospirillum</taxon>
    </lineage>
</organism>
<dbReference type="GO" id="GO:0022857">
    <property type="term" value="F:transmembrane transporter activity"/>
    <property type="evidence" value="ECO:0007669"/>
    <property type="project" value="InterPro"/>
</dbReference>
<dbReference type="RefSeq" id="WP_189611389.1">
    <property type="nucleotide sequence ID" value="NZ_BMXR01000009.1"/>
</dbReference>
<dbReference type="GO" id="GO:0006865">
    <property type="term" value="P:amino acid transport"/>
    <property type="evidence" value="ECO:0007669"/>
    <property type="project" value="UniProtKB-KW"/>
</dbReference>
<comment type="subcellular location">
    <subcellularLocation>
        <location evidence="1">Cell inner membrane</location>
        <topology evidence="1">Multi-pass membrane protein</topology>
    </subcellularLocation>
</comment>
<keyword evidence="11" id="KW-1185">Reference proteome</keyword>
<feature type="transmembrane region" description="Helical" evidence="9">
    <location>
        <begin position="281"/>
        <end position="310"/>
    </location>
</feature>
<reference evidence="10" key="1">
    <citation type="journal article" date="2014" name="Int. J. Syst. Evol. Microbiol.">
        <title>Complete genome sequence of Corynebacterium casei LMG S-19264T (=DSM 44701T), isolated from a smear-ripened cheese.</title>
        <authorList>
            <consortium name="US DOE Joint Genome Institute (JGI-PGF)"/>
            <person name="Walter F."/>
            <person name="Albersmeier A."/>
            <person name="Kalinowski J."/>
            <person name="Ruckert C."/>
        </authorList>
    </citation>
    <scope>NUCLEOTIDE SEQUENCE</scope>
    <source>
        <strain evidence="10">KCTC 22169</strain>
    </source>
</reference>
<evidence type="ECO:0000256" key="8">
    <source>
        <dbReference type="ARBA" id="ARBA00037998"/>
    </source>
</evidence>
<evidence type="ECO:0000313" key="10">
    <source>
        <dbReference type="EMBL" id="GGX65520.1"/>
    </source>
</evidence>
<dbReference type="EMBL" id="BMXR01000009">
    <property type="protein sequence ID" value="GGX65520.1"/>
    <property type="molecule type" value="Genomic_DNA"/>
</dbReference>
<evidence type="ECO:0000256" key="3">
    <source>
        <dbReference type="ARBA" id="ARBA00022475"/>
    </source>
</evidence>